<proteinExistence type="predicted"/>
<keyword evidence="2" id="KW-1185">Reference proteome</keyword>
<accession>A0A2Z7CYA7</accession>
<name>A0A2Z7CYA7_9LAMI</name>
<dbReference type="AlphaFoldDB" id="A0A2Z7CYA7"/>
<reference evidence="1 2" key="1">
    <citation type="journal article" date="2015" name="Proc. Natl. Acad. Sci. U.S.A.">
        <title>The resurrection genome of Boea hygrometrica: A blueprint for survival of dehydration.</title>
        <authorList>
            <person name="Xiao L."/>
            <person name="Yang G."/>
            <person name="Zhang L."/>
            <person name="Yang X."/>
            <person name="Zhao S."/>
            <person name="Ji Z."/>
            <person name="Zhou Q."/>
            <person name="Hu M."/>
            <person name="Wang Y."/>
            <person name="Chen M."/>
            <person name="Xu Y."/>
            <person name="Jin H."/>
            <person name="Xiao X."/>
            <person name="Hu G."/>
            <person name="Bao F."/>
            <person name="Hu Y."/>
            <person name="Wan P."/>
            <person name="Li L."/>
            <person name="Deng X."/>
            <person name="Kuang T."/>
            <person name="Xiang C."/>
            <person name="Zhu J.K."/>
            <person name="Oliver M.J."/>
            <person name="He Y."/>
        </authorList>
    </citation>
    <scope>NUCLEOTIDE SEQUENCE [LARGE SCALE GENOMIC DNA]</scope>
    <source>
        <strain evidence="2">cv. XS01</strain>
    </source>
</reference>
<sequence>MKKIKLEASCSSPLATVEEIQKRLLRPLDSQPLSSYNAMNQSFYENQKNRGAELKREVVNRRLEDYLDPKLLCAAREIIWSQKRKIGGESRLTRRTSVEFDEFDRKSGIYNELKKAKIEKNIGAADLKSDSNSMGDCEFRCGHFSQFERTALKRFMQ</sequence>
<dbReference type="EMBL" id="KQ991570">
    <property type="protein sequence ID" value="KZV51793.1"/>
    <property type="molecule type" value="Genomic_DNA"/>
</dbReference>
<organism evidence="1 2">
    <name type="scientific">Dorcoceras hygrometricum</name>
    <dbReference type="NCBI Taxonomy" id="472368"/>
    <lineage>
        <taxon>Eukaryota</taxon>
        <taxon>Viridiplantae</taxon>
        <taxon>Streptophyta</taxon>
        <taxon>Embryophyta</taxon>
        <taxon>Tracheophyta</taxon>
        <taxon>Spermatophyta</taxon>
        <taxon>Magnoliopsida</taxon>
        <taxon>eudicotyledons</taxon>
        <taxon>Gunneridae</taxon>
        <taxon>Pentapetalae</taxon>
        <taxon>asterids</taxon>
        <taxon>lamiids</taxon>
        <taxon>Lamiales</taxon>
        <taxon>Gesneriaceae</taxon>
        <taxon>Didymocarpoideae</taxon>
        <taxon>Trichosporeae</taxon>
        <taxon>Loxocarpinae</taxon>
        <taxon>Dorcoceras</taxon>
    </lineage>
</organism>
<evidence type="ECO:0000313" key="1">
    <source>
        <dbReference type="EMBL" id="KZV51793.1"/>
    </source>
</evidence>
<dbReference type="OrthoDB" id="1938258at2759"/>
<evidence type="ECO:0000313" key="2">
    <source>
        <dbReference type="Proteomes" id="UP000250235"/>
    </source>
</evidence>
<protein>
    <submittedName>
        <fullName evidence="1">Uncharacterized protein</fullName>
    </submittedName>
</protein>
<gene>
    <name evidence="1" type="ORF">F511_11481</name>
</gene>
<dbReference type="Proteomes" id="UP000250235">
    <property type="component" value="Unassembled WGS sequence"/>
</dbReference>